<evidence type="ECO:0000256" key="1">
    <source>
        <dbReference type="SAM" id="MobiDB-lite"/>
    </source>
</evidence>
<name>A0AAN9YKN8_9PEZI</name>
<feature type="compositionally biased region" description="Gly residues" evidence="1">
    <location>
        <begin position="122"/>
        <end position="133"/>
    </location>
</feature>
<gene>
    <name evidence="2" type="ORF">SLS53_002614</name>
</gene>
<dbReference type="Proteomes" id="UP001320245">
    <property type="component" value="Unassembled WGS sequence"/>
</dbReference>
<keyword evidence="3" id="KW-1185">Reference proteome</keyword>
<reference evidence="2 3" key="1">
    <citation type="journal article" date="2023" name="PLoS ONE">
        <title>Cytospora paraplurivora sp. nov. isolated from orchards with fruit tree decline syndrome in Ontario, Canada.</title>
        <authorList>
            <person name="Ilyukhin E."/>
            <person name="Nguyen H.D.T."/>
            <person name="Castle A.J."/>
            <person name="Ellouze W."/>
        </authorList>
    </citation>
    <scope>NUCLEOTIDE SEQUENCE [LARGE SCALE GENOMIC DNA]</scope>
    <source>
        <strain evidence="2 3">FDS-564</strain>
    </source>
</reference>
<evidence type="ECO:0000313" key="3">
    <source>
        <dbReference type="Proteomes" id="UP001320245"/>
    </source>
</evidence>
<feature type="region of interest" description="Disordered" evidence="1">
    <location>
        <begin position="25"/>
        <end position="171"/>
    </location>
</feature>
<evidence type="ECO:0000313" key="2">
    <source>
        <dbReference type="EMBL" id="KAK7745895.1"/>
    </source>
</evidence>
<dbReference type="AlphaFoldDB" id="A0AAN9YKN8"/>
<dbReference type="EMBL" id="JAJSPL020000007">
    <property type="protein sequence ID" value="KAK7745895.1"/>
    <property type="molecule type" value="Genomic_DNA"/>
</dbReference>
<protein>
    <submittedName>
        <fullName evidence="2">Uncharacterized protein</fullName>
    </submittedName>
</protein>
<proteinExistence type="predicted"/>
<feature type="compositionally biased region" description="Low complexity" evidence="1">
    <location>
        <begin position="39"/>
        <end position="59"/>
    </location>
</feature>
<comment type="caution">
    <text evidence="2">The sequence shown here is derived from an EMBL/GenBank/DDBJ whole genome shotgun (WGS) entry which is preliminary data.</text>
</comment>
<organism evidence="2 3">
    <name type="scientific">Cytospora paraplurivora</name>
    <dbReference type="NCBI Taxonomy" id="2898453"/>
    <lineage>
        <taxon>Eukaryota</taxon>
        <taxon>Fungi</taxon>
        <taxon>Dikarya</taxon>
        <taxon>Ascomycota</taxon>
        <taxon>Pezizomycotina</taxon>
        <taxon>Sordariomycetes</taxon>
        <taxon>Sordariomycetidae</taxon>
        <taxon>Diaporthales</taxon>
        <taxon>Cytosporaceae</taxon>
        <taxon>Cytospora</taxon>
    </lineage>
</organism>
<accession>A0AAN9YKN8</accession>
<sequence length="171" mass="17494">MPLRLPAAAAAAIAATLPGATIRPARGSLHHPLSPLHMTTTTATTSRARPSPSFSTSHPSSKDATVLMDQTRKDNRPGGAFKQGEGEEKAEHEEHEHEGAHPAKRHDPQATPSKSAGVRTDGPGGRAGEGAHLGGAVQKDVDAVEGAKQHSVKRPVPTGGNTAAGRGGDAL</sequence>
<feature type="compositionally biased region" description="Basic and acidic residues" evidence="1">
    <location>
        <begin position="139"/>
        <end position="148"/>
    </location>
</feature>
<feature type="compositionally biased region" description="Basic and acidic residues" evidence="1">
    <location>
        <begin position="84"/>
        <end position="108"/>
    </location>
</feature>